<evidence type="ECO:0000256" key="2">
    <source>
        <dbReference type="SAM" id="SignalP"/>
    </source>
</evidence>
<evidence type="ECO:0000256" key="1">
    <source>
        <dbReference type="SAM" id="MobiDB-lite"/>
    </source>
</evidence>
<gene>
    <name evidence="3" type="ORF">HF682_04745</name>
</gene>
<protein>
    <recommendedName>
        <fullName evidence="5">Lipoprotein</fullName>
    </recommendedName>
</protein>
<reference evidence="3 4" key="1">
    <citation type="submission" date="2020-04" db="EMBL/GenBank/DDBJ databases">
        <title>Draft genome of Leeia sp. IMCC25680.</title>
        <authorList>
            <person name="Song J."/>
            <person name="Cho J.-C."/>
        </authorList>
    </citation>
    <scope>NUCLEOTIDE SEQUENCE [LARGE SCALE GENOMIC DNA]</scope>
    <source>
        <strain evidence="3 4">IMCC25680</strain>
    </source>
</reference>
<feature type="signal peptide" evidence="2">
    <location>
        <begin position="1"/>
        <end position="26"/>
    </location>
</feature>
<dbReference type="EMBL" id="JABAIM010000001">
    <property type="protein sequence ID" value="NLR74459.1"/>
    <property type="molecule type" value="Genomic_DNA"/>
</dbReference>
<proteinExistence type="predicted"/>
<dbReference type="Proteomes" id="UP000587991">
    <property type="component" value="Unassembled WGS sequence"/>
</dbReference>
<dbReference type="AlphaFoldDB" id="A0A847SAV0"/>
<evidence type="ECO:0000313" key="4">
    <source>
        <dbReference type="Proteomes" id="UP000587991"/>
    </source>
</evidence>
<feature type="chain" id="PRO_5032478363" description="Lipoprotein" evidence="2">
    <location>
        <begin position="27"/>
        <end position="459"/>
    </location>
</feature>
<sequence length="459" mass="49485">MHLAKLRLLAWSMVLLLAGCGANHNAIHHEFTIPANNTNSNSTNSVPGKAIFVDAKQRAILAIPYGGAIRVCAEQAPDVFSVLSASLAADLDAGIPEQKLKAAIKMASSESGATIRRSQTVNLLSLSMLNTCLRYASGAIREDELRLQAARDQRMLVSVLAIEQLTSLGDSQPVVILNTQSQASGSNPQLLSDAKQDRDQKQSAFDDKKKAAGDPFEAWIKDKTCNDVSSDDKGKCHALHEAQSALDKAEKYYQAMLTATQNAGAAYGNANGTVTLPAHSTTLSEASIREITQAVIKIAEAGMRLDPLEHCLANANNQTERNQCIAEHGKPEEEGTSTASLIKGNQVKITPAKLFIQFSAESIAQDVRTLNYTLKACLPNLSIYSPERMKTGTPKNTIVRYYFEEDKGAAEAISTSFTALTKQPAVKELYPGNGNVKPGLIELWIANDTLSLTLTNKCQ</sequence>
<comment type="caution">
    <text evidence="3">The sequence shown here is derived from an EMBL/GenBank/DDBJ whole genome shotgun (WGS) entry which is preliminary data.</text>
</comment>
<feature type="compositionally biased region" description="Basic and acidic residues" evidence="1">
    <location>
        <begin position="194"/>
        <end position="210"/>
    </location>
</feature>
<feature type="region of interest" description="Disordered" evidence="1">
    <location>
        <begin position="180"/>
        <end position="210"/>
    </location>
</feature>
<dbReference type="RefSeq" id="WP_168876073.1">
    <property type="nucleotide sequence ID" value="NZ_JABAIM010000001.1"/>
</dbReference>
<accession>A0A847SAV0</accession>
<evidence type="ECO:0000313" key="3">
    <source>
        <dbReference type="EMBL" id="NLR74459.1"/>
    </source>
</evidence>
<evidence type="ECO:0008006" key="5">
    <source>
        <dbReference type="Google" id="ProtNLM"/>
    </source>
</evidence>
<name>A0A847SAV0_9NEIS</name>
<keyword evidence="2" id="KW-0732">Signal</keyword>
<organism evidence="3 4">
    <name type="scientific">Leeia aquatica</name>
    <dbReference type="NCBI Taxonomy" id="2725557"/>
    <lineage>
        <taxon>Bacteria</taxon>
        <taxon>Pseudomonadati</taxon>
        <taxon>Pseudomonadota</taxon>
        <taxon>Betaproteobacteria</taxon>
        <taxon>Neisseriales</taxon>
        <taxon>Leeiaceae</taxon>
        <taxon>Leeia</taxon>
    </lineage>
</organism>
<feature type="compositionally biased region" description="Polar residues" evidence="1">
    <location>
        <begin position="180"/>
        <end position="190"/>
    </location>
</feature>
<dbReference type="PROSITE" id="PS51257">
    <property type="entry name" value="PROKAR_LIPOPROTEIN"/>
    <property type="match status" value="1"/>
</dbReference>
<keyword evidence="4" id="KW-1185">Reference proteome</keyword>